<name>E4XHN3_OIKDI</name>
<protein>
    <submittedName>
        <fullName evidence="2">Uncharacterized protein</fullName>
    </submittedName>
</protein>
<evidence type="ECO:0000313" key="3">
    <source>
        <dbReference type="Proteomes" id="UP000001307"/>
    </source>
</evidence>
<accession>E4XHN3</accession>
<organism evidence="2 3">
    <name type="scientific">Oikopleura dioica</name>
    <name type="common">Tunicate</name>
    <dbReference type="NCBI Taxonomy" id="34765"/>
    <lineage>
        <taxon>Eukaryota</taxon>
        <taxon>Metazoa</taxon>
        <taxon>Chordata</taxon>
        <taxon>Tunicata</taxon>
        <taxon>Appendicularia</taxon>
        <taxon>Copelata</taxon>
        <taxon>Oikopleuridae</taxon>
        <taxon>Oikopleura</taxon>
    </lineage>
</organism>
<feature type="region of interest" description="Disordered" evidence="1">
    <location>
        <begin position="589"/>
        <end position="630"/>
    </location>
</feature>
<proteinExistence type="predicted"/>
<reference evidence="2 3" key="1">
    <citation type="journal article" date="2010" name="Science">
        <title>Plasticity of animal genome architecture unmasked by rapid evolution of a pelagic tunicate.</title>
        <authorList>
            <person name="Denoeud F."/>
            <person name="Henriet S."/>
            <person name="Mungpakdee S."/>
            <person name="Aury J.M."/>
            <person name="Da Silva C."/>
            <person name="Brinkmann H."/>
            <person name="Mikhaleva J."/>
            <person name="Olsen L.C."/>
            <person name="Jubin C."/>
            <person name="Canestro C."/>
            <person name="Bouquet J.M."/>
            <person name="Danks G."/>
            <person name="Poulain J."/>
            <person name="Campsteijn C."/>
            <person name="Adamski M."/>
            <person name="Cross I."/>
            <person name="Yadetie F."/>
            <person name="Muffato M."/>
            <person name="Louis A."/>
            <person name="Butcher S."/>
            <person name="Tsagkogeorga G."/>
            <person name="Konrad A."/>
            <person name="Singh S."/>
            <person name="Jensen M.F."/>
            <person name="Cong E.H."/>
            <person name="Eikeseth-Otteraa H."/>
            <person name="Noel B."/>
            <person name="Anthouard V."/>
            <person name="Porcel B.M."/>
            <person name="Kachouri-Lafond R."/>
            <person name="Nishino A."/>
            <person name="Ugolini M."/>
            <person name="Chourrout P."/>
            <person name="Nishida H."/>
            <person name="Aasland R."/>
            <person name="Huzurbazar S."/>
            <person name="Westhof E."/>
            <person name="Delsuc F."/>
            <person name="Lehrach H."/>
            <person name="Reinhardt R."/>
            <person name="Weissenbach J."/>
            <person name="Roy S.W."/>
            <person name="Artiguenave F."/>
            <person name="Postlethwait J.H."/>
            <person name="Manak J.R."/>
            <person name="Thompson E.M."/>
            <person name="Jaillon O."/>
            <person name="Du Pasquier L."/>
            <person name="Boudinot P."/>
            <person name="Liberles D.A."/>
            <person name="Volff J.N."/>
            <person name="Philippe H."/>
            <person name="Lenhard B."/>
            <person name="Roest Crollius H."/>
            <person name="Wincker P."/>
            <person name="Chourrout D."/>
        </authorList>
    </citation>
    <scope>NUCLEOTIDE SEQUENCE [LARGE SCALE GENOMIC DNA]</scope>
</reference>
<dbReference type="InParanoid" id="E4XHN3"/>
<keyword evidence="3" id="KW-1185">Reference proteome</keyword>
<dbReference type="OrthoDB" id="10443316at2759"/>
<feature type="compositionally biased region" description="Polar residues" evidence="1">
    <location>
        <begin position="604"/>
        <end position="616"/>
    </location>
</feature>
<dbReference type="Proteomes" id="UP000001307">
    <property type="component" value="Unassembled WGS sequence"/>
</dbReference>
<sequence>MHLCCICAEKARKTAGSKTTKSVEFSLPGDEKIPTAFVKVKKLGDERECNFHYENELIPELYKYYCSDCAAVKLLRDPSIKESDHVFVNERVREEEPCTNYRLWLQFTALVNEMLRRKHHFMAQHSIILSSRETFLNALETFVKTHIQLPLTLRDYRRDRAMLQKYVNNKFEFGQTPRRAKEDLETIEMLRARPVIDEDENFIQISQMLIGKTRMETIPLSASAFAYFFYKSEMEMIMELALQKCTDKITYWDKKIEKWIEKRTRYFSVHYLPAHVGPKVIPFQAYHVWYTKIPAKNVCPVEEYQQKSLESWHASSTNNQIKAFVERYMSTRGNHEIKINYAHKSRCPILRAVCNYGDVVVRNPHGEKQVTLASWWSGIQTKQAVDRSPGKNREVKGAQKQRQNQLCAFSKNVMLDKFSAILHKPSVNTLKQSGVMLWRAVIKFPGYRRVMRILLKYLNEDEKTRDHKSMLLEIMSLKQVEERRTKDKNYPDRFPKVTKNEMVEFLTSARALANNFAMPYEQMGNILIQKIALNIKREKDEEKKNFYPTILMNMLNCLKILDNSVFIDQSSDPKKRSVRRRNIRFTYRKAFNATHRNRNKRNGNRQTNQTETSNTDAHVADTETQLTEEEREKQAIIEKFKKDDFKEMQIVGNKQIFLLFIIAVVKLNGNMLNMKESEEYLRARRAALSTKKKEHVVISKEDLELEETEESNRAETERLELSTMLNDVFTA</sequence>
<evidence type="ECO:0000256" key="1">
    <source>
        <dbReference type="SAM" id="MobiDB-lite"/>
    </source>
</evidence>
<dbReference type="AlphaFoldDB" id="E4XHN3"/>
<evidence type="ECO:0000313" key="2">
    <source>
        <dbReference type="EMBL" id="CBY19590.1"/>
    </source>
</evidence>
<dbReference type="EMBL" id="FN653052">
    <property type="protein sequence ID" value="CBY19590.1"/>
    <property type="molecule type" value="Genomic_DNA"/>
</dbReference>
<gene>
    <name evidence="2" type="ORF">GSOID_T00011014001</name>
</gene>